<name>A0A9C7Q6V9_9RHOD</name>
<gene>
    <name evidence="1" type="ORF">GpartN1_g7662.t1</name>
</gene>
<dbReference type="OrthoDB" id="10328130at2759"/>
<reference evidence="1" key="1">
    <citation type="journal article" date="2022" name="Proc. Natl. Acad. Sci. U.S.A.">
        <title>Life cycle and functional genomics of the unicellular red alga Galdieria for elucidating algal and plant evolution and industrial use.</title>
        <authorList>
            <person name="Hirooka S."/>
            <person name="Itabashi T."/>
            <person name="Ichinose T.M."/>
            <person name="Onuma R."/>
            <person name="Fujiwara T."/>
            <person name="Yamashita S."/>
            <person name="Jong L.W."/>
            <person name="Tomita R."/>
            <person name="Iwane A.H."/>
            <person name="Miyagishima S.Y."/>
        </authorList>
    </citation>
    <scope>NUCLEOTIDE SEQUENCE</scope>
    <source>
        <strain evidence="1">NBRC 102759</strain>
    </source>
</reference>
<evidence type="ECO:0000313" key="1">
    <source>
        <dbReference type="EMBL" id="GJQ15871.1"/>
    </source>
</evidence>
<reference evidence="1" key="2">
    <citation type="submission" date="2022-01" db="EMBL/GenBank/DDBJ databases">
        <authorList>
            <person name="Hirooka S."/>
            <person name="Miyagishima S.Y."/>
        </authorList>
    </citation>
    <scope>NUCLEOTIDE SEQUENCE</scope>
    <source>
        <strain evidence="1">NBRC 102759</strain>
    </source>
</reference>
<accession>A0A9C7Q6V9</accession>
<organism evidence="1 2">
    <name type="scientific">Galdieria partita</name>
    <dbReference type="NCBI Taxonomy" id="83374"/>
    <lineage>
        <taxon>Eukaryota</taxon>
        <taxon>Rhodophyta</taxon>
        <taxon>Bangiophyceae</taxon>
        <taxon>Galdieriales</taxon>
        <taxon>Galdieriaceae</taxon>
        <taxon>Galdieria</taxon>
    </lineage>
</organism>
<dbReference type="AlphaFoldDB" id="A0A9C7Q6V9"/>
<keyword evidence="2" id="KW-1185">Reference proteome</keyword>
<dbReference type="Proteomes" id="UP001061958">
    <property type="component" value="Unassembled WGS sequence"/>
</dbReference>
<sequence>MFTSTTSRNISSTDVESEEALEAAKECLNSFSLQVLLALKFHKSPEEIQRELWNTMALYHSITRTPSSTLYEDDEETMSAIGYHLTDSLSGVEVASIYSDRSQNRSEGLSDEERANAASHLFHVLRSLQFRKFPSERVVAKVRKISD</sequence>
<comment type="caution">
    <text evidence="1">The sequence shown here is derived from an EMBL/GenBank/DDBJ whole genome shotgun (WGS) entry which is preliminary data.</text>
</comment>
<protein>
    <submittedName>
        <fullName evidence="1">Uncharacterized protein</fullName>
    </submittedName>
</protein>
<evidence type="ECO:0000313" key="2">
    <source>
        <dbReference type="Proteomes" id="UP001061958"/>
    </source>
</evidence>
<dbReference type="EMBL" id="BQMJ01000076">
    <property type="protein sequence ID" value="GJQ15871.1"/>
    <property type="molecule type" value="Genomic_DNA"/>
</dbReference>
<proteinExistence type="predicted"/>